<dbReference type="PANTHER" id="PTHR36919">
    <property type="entry name" value="BLR1215 PROTEIN"/>
    <property type="match status" value="1"/>
</dbReference>
<organism evidence="2 3">
    <name type="scientific">Acinetobacter qingfengensis</name>
    <dbReference type="NCBI Taxonomy" id="1262585"/>
    <lineage>
        <taxon>Bacteria</taxon>
        <taxon>Pseudomonadati</taxon>
        <taxon>Pseudomonadota</taxon>
        <taxon>Gammaproteobacteria</taxon>
        <taxon>Moraxellales</taxon>
        <taxon>Moraxellaceae</taxon>
        <taxon>Acinetobacter</taxon>
    </lineage>
</organism>
<evidence type="ECO:0000313" key="3">
    <source>
        <dbReference type="Proteomes" id="UP000185895"/>
    </source>
</evidence>
<dbReference type="EMBL" id="MKKK01000001">
    <property type="protein sequence ID" value="OEY98009.1"/>
    <property type="molecule type" value="Genomic_DNA"/>
</dbReference>
<reference evidence="2 3" key="1">
    <citation type="submission" date="2016-09" db="EMBL/GenBank/DDBJ databases">
        <authorList>
            <person name="Capua I."/>
            <person name="De Benedictis P."/>
            <person name="Joannis T."/>
            <person name="Lombin L.H."/>
            <person name="Cattoli G."/>
        </authorList>
    </citation>
    <scope>NUCLEOTIDE SEQUENCE [LARGE SCALE GENOMIC DNA]</scope>
    <source>
        <strain evidence="2 3">ANC 4671</strain>
    </source>
</reference>
<accession>A0A1E7RF35</accession>
<dbReference type="STRING" id="1262585.BJI46_00305"/>
<proteinExistence type="predicted"/>
<gene>
    <name evidence="2" type="ORF">BJI46_00305</name>
</gene>
<protein>
    <submittedName>
        <fullName evidence="2">Signal peptidase</fullName>
    </submittedName>
</protein>
<evidence type="ECO:0000259" key="1">
    <source>
        <dbReference type="Pfam" id="PF09917"/>
    </source>
</evidence>
<name>A0A1E7RF35_9GAMM</name>
<dbReference type="RefSeq" id="WP_070068390.1">
    <property type="nucleotide sequence ID" value="NZ_MKKK01000001.1"/>
</dbReference>
<dbReference type="Proteomes" id="UP000185895">
    <property type="component" value="Unassembled WGS sequence"/>
</dbReference>
<feature type="domain" description="DUF2147" evidence="1">
    <location>
        <begin position="28"/>
        <end position="149"/>
    </location>
</feature>
<dbReference type="Gene3D" id="2.40.128.520">
    <property type="match status" value="1"/>
</dbReference>
<keyword evidence="3" id="KW-1185">Reference proteome</keyword>
<dbReference type="AlphaFoldDB" id="A0A1E7RF35"/>
<dbReference type="PANTHER" id="PTHR36919:SF3">
    <property type="entry name" value="BLL5882 PROTEIN"/>
    <property type="match status" value="1"/>
</dbReference>
<dbReference type="InterPro" id="IPR019223">
    <property type="entry name" value="DUF2147"/>
</dbReference>
<sequence>MKNFNLFLLYTTLVTVSFPVFANIDISGKWRTIDDKTGFSKGIVEIRKEANNTYSGKIIEVIPRPGYTPKTICDQCTGHLKNKPILGLTILQDMKASAKNPSEYAGGTILDPLSGKLYKSTLRVNPNGTRITMRGYVGVEAIGRSQTWIKDN</sequence>
<comment type="caution">
    <text evidence="2">The sequence shown here is derived from an EMBL/GenBank/DDBJ whole genome shotgun (WGS) entry which is preliminary data.</text>
</comment>
<dbReference type="OrthoDB" id="9814399at2"/>
<dbReference type="Pfam" id="PF09917">
    <property type="entry name" value="DUF2147"/>
    <property type="match status" value="1"/>
</dbReference>
<evidence type="ECO:0000313" key="2">
    <source>
        <dbReference type="EMBL" id="OEY98009.1"/>
    </source>
</evidence>